<sequence>MKLLGYFSLYFCCSSIRIKYGCKYSFHGKETLNYRNTQVHISCRAIYVHNWSHMIMHVLFTILFTHSKQWLHSIWTYSFRMFRCASSKN</sequence>
<keyword evidence="1" id="KW-1185">Reference proteome</keyword>
<dbReference type="WBParaSite" id="PgR073_g039_t09">
    <property type="protein sequence ID" value="PgR073_g039_t09"/>
    <property type="gene ID" value="PgR073_g039"/>
</dbReference>
<proteinExistence type="predicted"/>
<protein>
    <submittedName>
        <fullName evidence="2 3">Ovule protein</fullName>
    </submittedName>
</protein>
<dbReference type="WBParaSite" id="PgR073_g039_t01">
    <property type="protein sequence ID" value="PgR073_g039_t01"/>
    <property type="gene ID" value="PgR073_g039"/>
</dbReference>
<evidence type="ECO:0000313" key="1">
    <source>
        <dbReference type="Proteomes" id="UP000887569"/>
    </source>
</evidence>
<name>A0A915C0W3_PARUN</name>
<evidence type="ECO:0000313" key="2">
    <source>
        <dbReference type="WBParaSite" id="PgR073_g039_t01"/>
    </source>
</evidence>
<accession>A0A915C0W3</accession>
<organism evidence="1 3">
    <name type="scientific">Parascaris univalens</name>
    <name type="common">Nematode worm</name>
    <dbReference type="NCBI Taxonomy" id="6257"/>
    <lineage>
        <taxon>Eukaryota</taxon>
        <taxon>Metazoa</taxon>
        <taxon>Ecdysozoa</taxon>
        <taxon>Nematoda</taxon>
        <taxon>Chromadorea</taxon>
        <taxon>Rhabditida</taxon>
        <taxon>Spirurina</taxon>
        <taxon>Ascaridomorpha</taxon>
        <taxon>Ascaridoidea</taxon>
        <taxon>Ascarididae</taxon>
        <taxon>Parascaris</taxon>
    </lineage>
</organism>
<reference evidence="2 3" key="1">
    <citation type="submission" date="2022-11" db="UniProtKB">
        <authorList>
            <consortium name="WormBaseParasite"/>
        </authorList>
    </citation>
    <scope>IDENTIFICATION</scope>
</reference>
<dbReference type="AlphaFoldDB" id="A0A915C0W3"/>
<evidence type="ECO:0000313" key="3">
    <source>
        <dbReference type="WBParaSite" id="PgR073_g039_t09"/>
    </source>
</evidence>
<dbReference type="Proteomes" id="UP000887569">
    <property type="component" value="Unplaced"/>
</dbReference>